<accession>A0A6A6TDI7</accession>
<evidence type="ECO:0000313" key="2">
    <source>
        <dbReference type="EMBL" id="KAF2658069.1"/>
    </source>
</evidence>
<feature type="compositionally biased region" description="Polar residues" evidence="1">
    <location>
        <begin position="208"/>
        <end position="225"/>
    </location>
</feature>
<evidence type="ECO:0000256" key="1">
    <source>
        <dbReference type="SAM" id="MobiDB-lite"/>
    </source>
</evidence>
<dbReference type="EMBL" id="MU004318">
    <property type="protein sequence ID" value="KAF2658069.1"/>
    <property type="molecule type" value="Genomic_DNA"/>
</dbReference>
<organism evidence="2 3">
    <name type="scientific">Lophiostoma macrostomum CBS 122681</name>
    <dbReference type="NCBI Taxonomy" id="1314788"/>
    <lineage>
        <taxon>Eukaryota</taxon>
        <taxon>Fungi</taxon>
        <taxon>Dikarya</taxon>
        <taxon>Ascomycota</taxon>
        <taxon>Pezizomycotina</taxon>
        <taxon>Dothideomycetes</taxon>
        <taxon>Pleosporomycetidae</taxon>
        <taxon>Pleosporales</taxon>
        <taxon>Lophiostomataceae</taxon>
        <taxon>Lophiostoma</taxon>
    </lineage>
</organism>
<protein>
    <submittedName>
        <fullName evidence="2">Uncharacterized protein</fullName>
    </submittedName>
</protein>
<dbReference type="Proteomes" id="UP000799324">
    <property type="component" value="Unassembled WGS sequence"/>
</dbReference>
<feature type="region of interest" description="Disordered" evidence="1">
    <location>
        <begin position="208"/>
        <end position="243"/>
    </location>
</feature>
<dbReference type="AlphaFoldDB" id="A0A6A6TDI7"/>
<sequence length="618" mass="69631">MQRSPAVCRRAARPVPSAPQPFVWISDDALSDALRRFSRFGCVQQRRPGSHVPGPLEARRRAVRRRMTVQAHAPLNEALPWAPNFTAWFRGRSRREPDWRYEAPAPPVSVDPLANSATPPDVDKAFERRGVPQLDSLFSAREDRSSLSSAETTLAHWMKADDRSSRRDVVAEAQKTIDKTVYSNESDADIGQVGTGTESLDYAQTLRASSGSTRCQEPTRGNASTPDPYLVEGMQQSSDRAKKRSRKCAHILLRRDAVGHPSERYFVELFPAAQPQGSSEGRRFLLLLRELDTIPKAQDANWVMAAFDALLYYIQWKTKREIPRDILRQDARVGSRTAAAIMPRFVASLLSFMRQHSIPYNKVAELSLQLAYVRGGYSMVLNLLRTLLEEGINVANLSFLQRLLFRAVDGTPATVQDLSAYDRQTHARLDLIVQAVKDLEAVQKRSQSSAPARVSHALEARVKFQFILRGALDARILPSSYTVSSIDSLFLQRSIVIDNLVHQYSLLLPQRPNQTRRSIQYLLKYLHDQHLPVTSSFVKSVVRGCIIRPMADGTFVDACSLIWVLRKVAEVEGPAAARRLEHTFWKWRGELIEDAHQKTGGSKRQGKARINQVKRLGL</sequence>
<name>A0A6A6TDI7_9PLEO</name>
<keyword evidence="3" id="KW-1185">Reference proteome</keyword>
<evidence type="ECO:0000313" key="3">
    <source>
        <dbReference type="Proteomes" id="UP000799324"/>
    </source>
</evidence>
<proteinExistence type="predicted"/>
<dbReference type="OrthoDB" id="5428038at2759"/>
<reference evidence="2" key="1">
    <citation type="journal article" date="2020" name="Stud. Mycol.">
        <title>101 Dothideomycetes genomes: a test case for predicting lifestyles and emergence of pathogens.</title>
        <authorList>
            <person name="Haridas S."/>
            <person name="Albert R."/>
            <person name="Binder M."/>
            <person name="Bloem J."/>
            <person name="Labutti K."/>
            <person name="Salamov A."/>
            <person name="Andreopoulos B."/>
            <person name="Baker S."/>
            <person name="Barry K."/>
            <person name="Bills G."/>
            <person name="Bluhm B."/>
            <person name="Cannon C."/>
            <person name="Castanera R."/>
            <person name="Culley D."/>
            <person name="Daum C."/>
            <person name="Ezra D."/>
            <person name="Gonzalez J."/>
            <person name="Henrissat B."/>
            <person name="Kuo A."/>
            <person name="Liang C."/>
            <person name="Lipzen A."/>
            <person name="Lutzoni F."/>
            <person name="Magnuson J."/>
            <person name="Mondo S."/>
            <person name="Nolan M."/>
            <person name="Ohm R."/>
            <person name="Pangilinan J."/>
            <person name="Park H.-J."/>
            <person name="Ramirez L."/>
            <person name="Alfaro M."/>
            <person name="Sun H."/>
            <person name="Tritt A."/>
            <person name="Yoshinaga Y."/>
            <person name="Zwiers L.-H."/>
            <person name="Turgeon B."/>
            <person name="Goodwin S."/>
            <person name="Spatafora J."/>
            <person name="Crous P."/>
            <person name="Grigoriev I."/>
        </authorList>
    </citation>
    <scope>NUCLEOTIDE SEQUENCE</scope>
    <source>
        <strain evidence="2">CBS 122681</strain>
    </source>
</reference>
<gene>
    <name evidence="2" type="ORF">K491DRAFT_676686</name>
</gene>